<accession>A0A0E9SPT3</accession>
<proteinExistence type="predicted"/>
<dbReference type="AlphaFoldDB" id="A0A0E9SPT3"/>
<reference evidence="2" key="1">
    <citation type="submission" date="2014-11" db="EMBL/GenBank/DDBJ databases">
        <authorList>
            <person name="Amaro Gonzalez C."/>
        </authorList>
    </citation>
    <scope>NUCLEOTIDE SEQUENCE</scope>
</reference>
<reference evidence="2" key="2">
    <citation type="journal article" date="2015" name="Fish Shellfish Immunol.">
        <title>Early steps in the European eel (Anguilla anguilla)-Vibrio vulnificus interaction in the gills: Role of the RtxA13 toxin.</title>
        <authorList>
            <person name="Callol A."/>
            <person name="Pajuelo D."/>
            <person name="Ebbesson L."/>
            <person name="Teles M."/>
            <person name="MacKenzie S."/>
            <person name="Amaro C."/>
        </authorList>
    </citation>
    <scope>NUCLEOTIDE SEQUENCE</scope>
</reference>
<evidence type="ECO:0000256" key="1">
    <source>
        <dbReference type="SAM" id="MobiDB-lite"/>
    </source>
</evidence>
<protein>
    <submittedName>
        <fullName evidence="2">Uncharacterized protein</fullName>
    </submittedName>
</protein>
<organism evidence="2">
    <name type="scientific">Anguilla anguilla</name>
    <name type="common">European freshwater eel</name>
    <name type="synonym">Muraena anguilla</name>
    <dbReference type="NCBI Taxonomy" id="7936"/>
    <lineage>
        <taxon>Eukaryota</taxon>
        <taxon>Metazoa</taxon>
        <taxon>Chordata</taxon>
        <taxon>Craniata</taxon>
        <taxon>Vertebrata</taxon>
        <taxon>Euteleostomi</taxon>
        <taxon>Actinopterygii</taxon>
        <taxon>Neopterygii</taxon>
        <taxon>Teleostei</taxon>
        <taxon>Anguilliformes</taxon>
        <taxon>Anguillidae</taxon>
        <taxon>Anguilla</taxon>
    </lineage>
</organism>
<name>A0A0E9SPT3_ANGAN</name>
<evidence type="ECO:0000313" key="2">
    <source>
        <dbReference type="EMBL" id="JAH43359.1"/>
    </source>
</evidence>
<feature type="region of interest" description="Disordered" evidence="1">
    <location>
        <begin position="1"/>
        <end position="24"/>
    </location>
</feature>
<sequence>MLQIWPGRQHESAKNKVTHTGRCR</sequence>
<dbReference type="EMBL" id="GBXM01065218">
    <property type="protein sequence ID" value="JAH43359.1"/>
    <property type="molecule type" value="Transcribed_RNA"/>
</dbReference>